<reference evidence="2" key="1">
    <citation type="submission" date="2022-10" db="EMBL/GenBank/DDBJ databases">
        <title>Tapping the CABI collections for fungal endophytes: first genome assemblies for Collariella, Neodidymelliopsis, Ascochyta clinopodiicola, Didymella pomorum, Didymosphaeria variabile, Neocosmospora piperis and Neocucurbitaria cava.</title>
        <authorList>
            <person name="Hill R."/>
        </authorList>
    </citation>
    <scope>NUCLEOTIDE SEQUENCE</scope>
    <source>
        <strain evidence="2">IMI 355091</strain>
    </source>
</reference>
<keyword evidence="3" id="KW-1185">Reference proteome</keyword>
<evidence type="ECO:0000259" key="1">
    <source>
        <dbReference type="Pfam" id="PF06985"/>
    </source>
</evidence>
<dbReference type="EMBL" id="JAPEVA010000024">
    <property type="protein sequence ID" value="KAJ4406839.1"/>
    <property type="molecule type" value="Genomic_DNA"/>
</dbReference>
<sequence length="461" mass="52360">MEADEKYAALSHCWGGSLGLTTTKANVRAFRRTLEAEVLPRTFRDAIELTRKLQIDYLWIDALCIIQDSEEDWQAESAMMGYYYRNAHLTISALDASDGSKGFLHTPRTTPTARVDDGELWREAALSWGDTFRQSPLSRRGWVLQERLLSRRVLHFAKGELLWECMECSARERSFAVSQEDSGKRFIGPRHIDDGTTIQIAQWYDVVCQYSGLNLTFDEDVLAAIDGISSTFRDATSLQYAAGLWQEHLPYGLLWYCENVRLIGRSEVASSWSWASRRGPIKMLCEPPEWVLRITKERPTNQLSAMNARLETLCIAELEFDTGNEDLGTKLNIEAWSLPVSCGSSCSTQPPFDDPDLQRIISVHTTFGTGYRIGTGFWDDIPSADFVSCTAILLMQAPNDSFESQQDGMITYFLLAQEVEDSEDETIFERIGIGRTVDLLEGQMLDNTWLQNTQRRTFVLR</sequence>
<gene>
    <name evidence="2" type="ORF">N0V91_004269</name>
</gene>
<dbReference type="PANTHER" id="PTHR33112">
    <property type="entry name" value="DOMAIN PROTEIN, PUTATIVE-RELATED"/>
    <property type="match status" value="1"/>
</dbReference>
<protein>
    <recommendedName>
        <fullName evidence="1">Heterokaryon incompatibility domain-containing protein</fullName>
    </recommendedName>
</protein>
<organism evidence="2 3">
    <name type="scientific">Didymella pomorum</name>
    <dbReference type="NCBI Taxonomy" id="749634"/>
    <lineage>
        <taxon>Eukaryota</taxon>
        <taxon>Fungi</taxon>
        <taxon>Dikarya</taxon>
        <taxon>Ascomycota</taxon>
        <taxon>Pezizomycotina</taxon>
        <taxon>Dothideomycetes</taxon>
        <taxon>Pleosporomycetidae</taxon>
        <taxon>Pleosporales</taxon>
        <taxon>Pleosporineae</taxon>
        <taxon>Didymellaceae</taxon>
        <taxon>Didymella</taxon>
    </lineage>
</organism>
<evidence type="ECO:0000313" key="3">
    <source>
        <dbReference type="Proteomes" id="UP001140510"/>
    </source>
</evidence>
<evidence type="ECO:0000313" key="2">
    <source>
        <dbReference type="EMBL" id="KAJ4406839.1"/>
    </source>
</evidence>
<proteinExistence type="predicted"/>
<accession>A0A9W8ZGN8</accession>
<feature type="domain" description="Heterokaryon incompatibility" evidence="1">
    <location>
        <begin position="7"/>
        <end position="146"/>
    </location>
</feature>
<dbReference type="AlphaFoldDB" id="A0A9W8ZGN8"/>
<dbReference type="InterPro" id="IPR010730">
    <property type="entry name" value="HET"/>
</dbReference>
<dbReference type="Proteomes" id="UP001140510">
    <property type="component" value="Unassembled WGS sequence"/>
</dbReference>
<dbReference type="PANTHER" id="PTHR33112:SF9">
    <property type="entry name" value="HETEROKARYON INCOMPATIBILITY DOMAIN-CONTAINING PROTEIN"/>
    <property type="match status" value="1"/>
</dbReference>
<dbReference type="Pfam" id="PF06985">
    <property type="entry name" value="HET"/>
    <property type="match status" value="1"/>
</dbReference>
<name>A0A9W8ZGN8_9PLEO</name>
<dbReference type="OrthoDB" id="2958217at2759"/>
<comment type="caution">
    <text evidence="2">The sequence shown here is derived from an EMBL/GenBank/DDBJ whole genome shotgun (WGS) entry which is preliminary data.</text>
</comment>